<keyword evidence="2 10" id="KW-0808">Transferase</keyword>
<sequence length="487" mass="55628">MVSRDWSRIWVGGTILLISFIAFTSQIFIVWPWYGKDISLDLLKLLVPFNCAVFMVFWNYRLCVVTSPGLVPKGWRPNMSSMEGMEIKRGTHAPRYCKTCQHYKPPRAHHCRQCNTCYLKVSLSRACNCASGSVLTVLLFGSSKQLDHHCPWIGNCVGFFNQGHFIRFLLWVDIATTYHLIMMVSRVMSIAQYYVEPTLVDVLLVVFNFAACIPVWLCVGMFSVYHLYLASGNSTTIEGWEKDKVATLVRRGKIKEIKYPYNIGVYHNLKAVLGPNPLFWLWPQKMQGNGLSFPVCPKAGDHNVQYFWPPQDPTKLPNPSPRPANTSPFTYGNGFNPNLHPSNSMRIRQNNVDQEQSTSAPLDDRAEMESPQGCLALPEGARHYSSGEERDDQSAYTHSVSSSPEPYLSDYDEHNEGPMIRGERMAQVRRGSEGWEVRPRVGGWNQAYDEEGAWDDEAGYDDEPGRQNAERPWEHRGRYNIYYPEKT</sequence>
<evidence type="ECO:0000256" key="6">
    <source>
        <dbReference type="ARBA" id="ARBA00023139"/>
    </source>
</evidence>
<dbReference type="Pfam" id="PF01529">
    <property type="entry name" value="DHHC"/>
    <property type="match status" value="2"/>
</dbReference>
<feature type="compositionally biased region" description="Basic and acidic residues" evidence="11">
    <location>
        <begin position="463"/>
        <end position="475"/>
    </location>
</feature>
<evidence type="ECO:0000259" key="12">
    <source>
        <dbReference type="Pfam" id="PF01529"/>
    </source>
</evidence>
<evidence type="ECO:0000313" key="14">
    <source>
        <dbReference type="Proteomes" id="UP000094043"/>
    </source>
</evidence>
<dbReference type="GO" id="GO:0019706">
    <property type="term" value="F:protein-cysteine S-palmitoyltransferase activity"/>
    <property type="evidence" value="ECO:0007669"/>
    <property type="project" value="UniProtKB-EC"/>
</dbReference>
<keyword evidence="4 10" id="KW-1133">Transmembrane helix</keyword>
<comment type="similarity">
    <text evidence="10">Belongs to the DHHC palmitoyltransferase family.</text>
</comment>
<comment type="catalytic activity">
    <reaction evidence="9 10">
        <text>L-cysteinyl-[protein] + hexadecanoyl-CoA = S-hexadecanoyl-L-cysteinyl-[protein] + CoA</text>
        <dbReference type="Rhea" id="RHEA:36683"/>
        <dbReference type="Rhea" id="RHEA-COMP:10131"/>
        <dbReference type="Rhea" id="RHEA-COMP:11032"/>
        <dbReference type="ChEBI" id="CHEBI:29950"/>
        <dbReference type="ChEBI" id="CHEBI:57287"/>
        <dbReference type="ChEBI" id="CHEBI:57379"/>
        <dbReference type="ChEBI" id="CHEBI:74151"/>
        <dbReference type="EC" id="2.3.1.225"/>
    </reaction>
</comment>
<keyword evidence="14" id="KW-1185">Reference proteome</keyword>
<organism evidence="13 14">
    <name type="scientific">Cryptococcus depauperatus CBS 7841</name>
    <dbReference type="NCBI Taxonomy" id="1295531"/>
    <lineage>
        <taxon>Eukaryota</taxon>
        <taxon>Fungi</taxon>
        <taxon>Dikarya</taxon>
        <taxon>Basidiomycota</taxon>
        <taxon>Agaricomycotina</taxon>
        <taxon>Tremellomycetes</taxon>
        <taxon>Tremellales</taxon>
        <taxon>Cryptococcaceae</taxon>
        <taxon>Cryptococcus</taxon>
    </lineage>
</organism>
<comment type="subcellular location">
    <subcellularLocation>
        <location evidence="1">Membrane</location>
        <topology evidence="1">Multi-pass membrane protein</topology>
    </subcellularLocation>
</comment>
<gene>
    <name evidence="13" type="ORF">L203_101812</name>
</gene>
<feature type="transmembrane region" description="Helical" evidence="10">
    <location>
        <begin position="203"/>
        <end position="228"/>
    </location>
</feature>
<reference evidence="13" key="1">
    <citation type="submission" date="2016-06" db="EMBL/GenBank/DDBJ databases">
        <authorList>
            <person name="Cuomo C."/>
            <person name="Litvintseva A."/>
            <person name="Heitman J."/>
            <person name="Chen Y."/>
            <person name="Sun S."/>
            <person name="Springer D."/>
            <person name="Dromer F."/>
            <person name="Young S."/>
            <person name="Zeng Q."/>
            <person name="Chapman S."/>
            <person name="Gujja S."/>
            <person name="Saif S."/>
            <person name="Birren B."/>
        </authorList>
    </citation>
    <scope>NUCLEOTIDE SEQUENCE</scope>
    <source>
        <strain evidence="13">CBS 7841</strain>
    </source>
</reference>
<evidence type="ECO:0000256" key="8">
    <source>
        <dbReference type="ARBA" id="ARBA00023315"/>
    </source>
</evidence>
<evidence type="ECO:0000256" key="7">
    <source>
        <dbReference type="ARBA" id="ARBA00023288"/>
    </source>
</evidence>
<feature type="compositionally biased region" description="Basic and acidic residues" evidence="11">
    <location>
        <begin position="411"/>
        <end position="421"/>
    </location>
</feature>
<feature type="compositionally biased region" description="Pro residues" evidence="11">
    <location>
        <begin position="310"/>
        <end position="322"/>
    </location>
</feature>
<proteinExistence type="inferred from homology"/>
<dbReference type="PROSITE" id="PS50216">
    <property type="entry name" value="DHHC"/>
    <property type="match status" value="1"/>
</dbReference>
<evidence type="ECO:0000256" key="5">
    <source>
        <dbReference type="ARBA" id="ARBA00023136"/>
    </source>
</evidence>
<evidence type="ECO:0000256" key="1">
    <source>
        <dbReference type="ARBA" id="ARBA00004141"/>
    </source>
</evidence>
<feature type="transmembrane region" description="Helical" evidence="10">
    <location>
        <begin position="168"/>
        <end position="191"/>
    </location>
</feature>
<dbReference type="GeneID" id="91086025"/>
<keyword evidence="7" id="KW-0449">Lipoprotein</keyword>
<protein>
    <recommendedName>
        <fullName evidence="10">Palmitoyltransferase</fullName>
        <ecNumber evidence="10">2.3.1.225</ecNumber>
    </recommendedName>
</protein>
<comment type="domain">
    <text evidence="10">The DHHC domain is required for palmitoyltransferase activity.</text>
</comment>
<evidence type="ECO:0000256" key="10">
    <source>
        <dbReference type="RuleBase" id="RU079119"/>
    </source>
</evidence>
<feature type="transmembrane region" description="Helical" evidence="10">
    <location>
        <begin position="9"/>
        <end position="34"/>
    </location>
</feature>
<dbReference type="InterPro" id="IPR039859">
    <property type="entry name" value="PFA4/ZDH16/20/ERF2-like"/>
</dbReference>
<dbReference type="GO" id="GO:0016020">
    <property type="term" value="C:membrane"/>
    <property type="evidence" value="ECO:0007669"/>
    <property type="project" value="UniProtKB-SubCell"/>
</dbReference>
<feature type="compositionally biased region" description="Polar residues" evidence="11">
    <location>
        <begin position="323"/>
        <end position="360"/>
    </location>
</feature>
<name>A0AAJ8JQL9_9TREE</name>
<reference evidence="13" key="2">
    <citation type="journal article" date="2022" name="Elife">
        <title>Obligate sexual reproduction of a homothallic fungus closely related to the Cryptococcus pathogenic species complex.</title>
        <authorList>
            <person name="Passer A.R."/>
            <person name="Clancey S.A."/>
            <person name="Shea T."/>
            <person name="David-Palma M."/>
            <person name="Averette A.F."/>
            <person name="Boekhout T."/>
            <person name="Porcel B.M."/>
            <person name="Nowrousian M."/>
            <person name="Cuomo C.A."/>
            <person name="Sun S."/>
            <person name="Heitman J."/>
            <person name="Coelho M.A."/>
        </authorList>
    </citation>
    <scope>NUCLEOTIDE SEQUENCE</scope>
    <source>
        <strain evidence="13">CBS 7841</strain>
    </source>
</reference>
<evidence type="ECO:0000256" key="2">
    <source>
        <dbReference type="ARBA" id="ARBA00022679"/>
    </source>
</evidence>
<dbReference type="Proteomes" id="UP000094043">
    <property type="component" value="Chromosome 2"/>
</dbReference>
<evidence type="ECO:0000256" key="3">
    <source>
        <dbReference type="ARBA" id="ARBA00022692"/>
    </source>
</evidence>
<feature type="compositionally biased region" description="Acidic residues" evidence="11">
    <location>
        <begin position="448"/>
        <end position="462"/>
    </location>
</feature>
<feature type="compositionally biased region" description="Polar residues" evidence="11">
    <location>
        <begin position="394"/>
        <end position="404"/>
    </location>
</feature>
<dbReference type="InterPro" id="IPR001594">
    <property type="entry name" value="Palmitoyltrfase_DHHC"/>
</dbReference>
<reference evidence="13" key="3">
    <citation type="submission" date="2024-01" db="EMBL/GenBank/DDBJ databases">
        <authorList>
            <person name="Coelho M.A."/>
            <person name="David-Palma M."/>
            <person name="Shea T."/>
            <person name="Sun S."/>
            <person name="Cuomo C.A."/>
            <person name="Heitman J."/>
        </authorList>
    </citation>
    <scope>NUCLEOTIDE SEQUENCE</scope>
    <source>
        <strain evidence="13">CBS 7841</strain>
    </source>
</reference>
<keyword evidence="6" id="KW-0564">Palmitate</keyword>
<dbReference type="PANTHER" id="PTHR12246">
    <property type="entry name" value="PALMITOYLTRANSFERASE ZDHHC16"/>
    <property type="match status" value="1"/>
</dbReference>
<evidence type="ECO:0000256" key="11">
    <source>
        <dbReference type="SAM" id="MobiDB-lite"/>
    </source>
</evidence>
<evidence type="ECO:0000313" key="13">
    <source>
        <dbReference type="EMBL" id="WVN86643.1"/>
    </source>
</evidence>
<dbReference type="RefSeq" id="XP_066067343.1">
    <property type="nucleotide sequence ID" value="XM_066211246.1"/>
</dbReference>
<keyword evidence="8 10" id="KW-0012">Acyltransferase</keyword>
<evidence type="ECO:0000256" key="9">
    <source>
        <dbReference type="ARBA" id="ARBA00048048"/>
    </source>
</evidence>
<accession>A0AAJ8JQL9</accession>
<evidence type="ECO:0000256" key="4">
    <source>
        <dbReference type="ARBA" id="ARBA00022989"/>
    </source>
</evidence>
<keyword evidence="5 10" id="KW-0472">Membrane</keyword>
<keyword evidence="3 10" id="KW-0812">Transmembrane</keyword>
<feature type="region of interest" description="Disordered" evidence="11">
    <location>
        <begin position="445"/>
        <end position="475"/>
    </location>
</feature>
<feature type="transmembrane region" description="Helical" evidence="10">
    <location>
        <begin position="46"/>
        <end position="71"/>
    </location>
</feature>
<dbReference type="KEGG" id="cdep:91086025"/>
<feature type="region of interest" description="Disordered" evidence="11">
    <location>
        <begin position="307"/>
        <end position="421"/>
    </location>
</feature>
<dbReference type="AlphaFoldDB" id="A0AAJ8JQL9"/>
<dbReference type="EC" id="2.3.1.225" evidence="10"/>
<dbReference type="EMBL" id="CP143785">
    <property type="protein sequence ID" value="WVN86643.1"/>
    <property type="molecule type" value="Genomic_DNA"/>
</dbReference>
<feature type="domain" description="Palmitoyltransferase DHHC" evidence="12">
    <location>
        <begin position="92"/>
        <end position="120"/>
    </location>
</feature>
<feature type="domain" description="Palmitoyltransferase DHHC" evidence="12">
    <location>
        <begin position="145"/>
        <end position="242"/>
    </location>
</feature>